<feature type="binding site" evidence="7">
    <location>
        <position position="137"/>
    </location>
    <ligand>
        <name>Zn(2+)</name>
        <dbReference type="ChEBI" id="CHEBI:29105"/>
    </ligand>
</feature>
<feature type="binding site" evidence="7">
    <location>
        <position position="81"/>
    </location>
    <ligand>
        <name>Zn(2+)</name>
        <dbReference type="ChEBI" id="CHEBI:29105"/>
    </ligand>
</feature>
<evidence type="ECO:0000313" key="9">
    <source>
        <dbReference type="EMBL" id="CAD9706754.1"/>
    </source>
</evidence>
<feature type="binding site" evidence="7">
    <location>
        <position position="140"/>
    </location>
    <ligand>
        <name>Zn(2+)</name>
        <dbReference type="ChEBI" id="CHEBI:29105"/>
    </ligand>
</feature>
<evidence type="ECO:0000256" key="3">
    <source>
        <dbReference type="ARBA" id="ARBA00022723"/>
    </source>
</evidence>
<evidence type="ECO:0000256" key="6">
    <source>
        <dbReference type="ARBA" id="ARBA00048348"/>
    </source>
</evidence>
<dbReference type="InterPro" id="IPR036874">
    <property type="entry name" value="Carbonic_anhydrase_sf"/>
</dbReference>
<dbReference type="GO" id="GO:0015976">
    <property type="term" value="P:carbon utilization"/>
    <property type="evidence" value="ECO:0007669"/>
    <property type="project" value="InterPro"/>
</dbReference>
<dbReference type="EMBL" id="HBHJ01026854">
    <property type="protein sequence ID" value="CAD9706754.1"/>
    <property type="molecule type" value="Transcribed_RNA"/>
</dbReference>
<dbReference type="GO" id="GO:0004089">
    <property type="term" value="F:carbonate dehydratase activity"/>
    <property type="evidence" value="ECO:0007669"/>
    <property type="project" value="UniProtKB-UniRule"/>
</dbReference>
<evidence type="ECO:0000256" key="5">
    <source>
        <dbReference type="ARBA" id="ARBA00023239"/>
    </source>
</evidence>
<dbReference type="SMART" id="SM00947">
    <property type="entry name" value="Pro_CA"/>
    <property type="match status" value="1"/>
</dbReference>
<comment type="catalytic activity">
    <reaction evidence="6 8">
        <text>hydrogencarbonate + H(+) = CO2 + H2O</text>
        <dbReference type="Rhea" id="RHEA:10748"/>
        <dbReference type="ChEBI" id="CHEBI:15377"/>
        <dbReference type="ChEBI" id="CHEBI:15378"/>
        <dbReference type="ChEBI" id="CHEBI:16526"/>
        <dbReference type="ChEBI" id="CHEBI:17544"/>
        <dbReference type="EC" id="4.2.1.1"/>
    </reaction>
</comment>
<comment type="cofactor">
    <cofactor evidence="7">
        <name>Zn(2+)</name>
        <dbReference type="ChEBI" id="CHEBI:29105"/>
    </cofactor>
    <text evidence="7">Binds 1 zinc ion per subunit.</text>
</comment>
<evidence type="ECO:0000256" key="7">
    <source>
        <dbReference type="PIRSR" id="PIRSR601765-1"/>
    </source>
</evidence>
<keyword evidence="4 7" id="KW-0862">Zinc</keyword>
<comment type="similarity">
    <text evidence="1 8">Belongs to the beta-class carbonic anhydrase family.</text>
</comment>
<dbReference type="Gene3D" id="3.40.1050.10">
    <property type="entry name" value="Carbonic anhydrase"/>
    <property type="match status" value="1"/>
</dbReference>
<dbReference type="PANTHER" id="PTHR11002:SF76">
    <property type="entry name" value="CARBONIC ANHYDRASE"/>
    <property type="match status" value="1"/>
</dbReference>
<reference evidence="9" key="1">
    <citation type="submission" date="2021-01" db="EMBL/GenBank/DDBJ databases">
        <authorList>
            <person name="Corre E."/>
            <person name="Pelletier E."/>
            <person name="Niang G."/>
            <person name="Scheremetjew M."/>
            <person name="Finn R."/>
            <person name="Kale V."/>
            <person name="Holt S."/>
            <person name="Cochrane G."/>
            <person name="Meng A."/>
            <person name="Brown T."/>
            <person name="Cohen L."/>
        </authorList>
    </citation>
    <scope>NUCLEOTIDE SEQUENCE</scope>
    <source>
        <strain evidence="9">CCMP1243</strain>
    </source>
</reference>
<evidence type="ECO:0000256" key="8">
    <source>
        <dbReference type="RuleBase" id="RU003956"/>
    </source>
</evidence>
<accession>A0A7S2SR96</accession>
<feature type="binding site" evidence="7">
    <location>
        <position position="83"/>
    </location>
    <ligand>
        <name>Zn(2+)</name>
        <dbReference type="ChEBI" id="CHEBI:29105"/>
    </ligand>
</feature>
<organism evidence="9">
    <name type="scientific">Rhizochromulina marina</name>
    <dbReference type="NCBI Taxonomy" id="1034831"/>
    <lineage>
        <taxon>Eukaryota</taxon>
        <taxon>Sar</taxon>
        <taxon>Stramenopiles</taxon>
        <taxon>Ochrophyta</taxon>
        <taxon>Dictyochophyceae</taxon>
        <taxon>Rhizochromulinales</taxon>
        <taxon>Rhizochromulina</taxon>
    </lineage>
</organism>
<dbReference type="SUPFAM" id="SSF53056">
    <property type="entry name" value="beta-carbonic anhydrase, cab"/>
    <property type="match status" value="1"/>
</dbReference>
<dbReference type="CDD" id="cd00883">
    <property type="entry name" value="beta_CA_cladeA"/>
    <property type="match status" value="1"/>
</dbReference>
<dbReference type="PROSITE" id="PS00705">
    <property type="entry name" value="PROK_CO2_ANHYDRASE_2"/>
    <property type="match status" value="1"/>
</dbReference>
<dbReference type="InterPro" id="IPR001765">
    <property type="entry name" value="Carbonic_anhydrase"/>
</dbReference>
<evidence type="ECO:0000256" key="2">
    <source>
        <dbReference type="ARBA" id="ARBA00012925"/>
    </source>
</evidence>
<name>A0A7S2SR96_9STRA</name>
<dbReference type="AlphaFoldDB" id="A0A7S2SR96"/>
<dbReference type="InterPro" id="IPR015892">
    <property type="entry name" value="Carbonic_anhydrase_CS"/>
</dbReference>
<dbReference type="PANTHER" id="PTHR11002">
    <property type="entry name" value="CARBONIC ANHYDRASE"/>
    <property type="match status" value="1"/>
</dbReference>
<comment type="function">
    <text evidence="8">Reversible hydration of carbon dioxide.</text>
</comment>
<keyword evidence="5 8" id="KW-0456">Lyase</keyword>
<dbReference type="Pfam" id="PF00484">
    <property type="entry name" value="Pro_CA"/>
    <property type="match status" value="1"/>
</dbReference>
<keyword evidence="3 7" id="KW-0479">Metal-binding</keyword>
<sequence>MRVAAVGRRWGLSAVSSSGLITRGVREHSGCGGGPSKGTLKDLADVFIQNEEWRQAKLIDDPNFFDRLKSNHDPKYLWIGCADARVPANQLMGEEAGTVFVHRNIGNQVLSSDMSMMSTVQYAVEFLKVPHIIVCGHYDCGAVKAASSNRNHGPSLEHWLASIRDVRRTHRQEILGLSSEEERHRRLVELNVLEGCLSVFKTPVVQQRRVETHEDPAYPFTMPRIHPLVYDPGLGRLERLKVNLEAYLDEFGNIYDMYGKGATGDSI</sequence>
<proteinExistence type="inferred from homology"/>
<gene>
    <name evidence="9" type="ORF">RMAR1173_LOCUS17745</name>
</gene>
<protein>
    <recommendedName>
        <fullName evidence="2 8">Carbonic anhydrase</fullName>
        <ecNumber evidence="2 8">4.2.1.1</ecNumber>
    </recommendedName>
    <alternativeName>
        <fullName evidence="8">Carbonate dehydratase</fullName>
    </alternativeName>
</protein>
<dbReference type="EC" id="4.2.1.1" evidence="2 8"/>
<dbReference type="GO" id="GO:0008270">
    <property type="term" value="F:zinc ion binding"/>
    <property type="evidence" value="ECO:0007669"/>
    <property type="project" value="UniProtKB-UniRule"/>
</dbReference>
<evidence type="ECO:0000256" key="1">
    <source>
        <dbReference type="ARBA" id="ARBA00006217"/>
    </source>
</evidence>
<evidence type="ECO:0000256" key="4">
    <source>
        <dbReference type="ARBA" id="ARBA00022833"/>
    </source>
</evidence>